<dbReference type="InterPro" id="IPR014710">
    <property type="entry name" value="RmlC-like_jellyroll"/>
</dbReference>
<dbReference type="SMART" id="SM00100">
    <property type="entry name" value="cNMP"/>
    <property type="match status" value="1"/>
</dbReference>
<keyword evidence="8" id="KW-1185">Reference proteome</keyword>
<proteinExistence type="predicted"/>
<name>E6S9S0_INTC7</name>
<comment type="catalytic activity">
    <reaction evidence="1">
        <text>ATP + protein L-histidine = ADP + protein N-phospho-L-histidine.</text>
        <dbReference type="EC" id="2.7.13.3"/>
    </reaction>
</comment>
<dbReference type="InterPro" id="IPR005467">
    <property type="entry name" value="His_kinase_dom"/>
</dbReference>
<dbReference type="PRINTS" id="PR00344">
    <property type="entry name" value="BCTRLSENSOR"/>
</dbReference>
<evidence type="ECO:0000256" key="3">
    <source>
        <dbReference type="ARBA" id="ARBA00022777"/>
    </source>
</evidence>
<dbReference type="Gene3D" id="3.30.565.10">
    <property type="entry name" value="Histidine kinase-like ATPase, C-terminal domain"/>
    <property type="match status" value="1"/>
</dbReference>
<dbReference type="HOGENOM" id="CLU_000445_114_81_11"/>
<dbReference type="Gene3D" id="2.60.120.10">
    <property type="entry name" value="Jelly Rolls"/>
    <property type="match status" value="1"/>
</dbReference>
<dbReference type="SUPFAM" id="SSF55874">
    <property type="entry name" value="ATPase domain of HSP90 chaperone/DNA topoisomerase II/histidine kinase"/>
    <property type="match status" value="1"/>
</dbReference>
<dbReference type="EC" id="2.7.13.3" evidence="2"/>
<evidence type="ECO:0000259" key="6">
    <source>
        <dbReference type="PROSITE" id="PS50109"/>
    </source>
</evidence>
<accession>E6S9S0</accession>
<evidence type="ECO:0000313" key="8">
    <source>
        <dbReference type="Proteomes" id="UP000008914"/>
    </source>
</evidence>
<feature type="domain" description="Histidine kinase" evidence="6">
    <location>
        <begin position="284"/>
        <end position="464"/>
    </location>
</feature>
<dbReference type="SMART" id="SM00387">
    <property type="entry name" value="HATPase_c"/>
    <property type="match status" value="1"/>
</dbReference>
<dbReference type="PROSITE" id="PS50042">
    <property type="entry name" value="CNMP_BINDING_3"/>
    <property type="match status" value="1"/>
</dbReference>
<evidence type="ECO:0000256" key="2">
    <source>
        <dbReference type="ARBA" id="ARBA00012438"/>
    </source>
</evidence>
<dbReference type="InterPro" id="IPR036890">
    <property type="entry name" value="HATPase_C_sf"/>
</dbReference>
<dbReference type="SUPFAM" id="SSF51206">
    <property type="entry name" value="cAMP-binding domain-like"/>
    <property type="match status" value="1"/>
</dbReference>
<dbReference type="eggNOG" id="COG4191">
    <property type="taxonomic scope" value="Bacteria"/>
</dbReference>
<dbReference type="Pfam" id="PF00027">
    <property type="entry name" value="cNMP_binding"/>
    <property type="match status" value="1"/>
</dbReference>
<evidence type="ECO:0000313" key="7">
    <source>
        <dbReference type="EMBL" id="ADU49308.1"/>
    </source>
</evidence>
<dbReference type="OrthoDB" id="1931120at2"/>
<dbReference type="GO" id="GO:0000160">
    <property type="term" value="P:phosphorelay signal transduction system"/>
    <property type="evidence" value="ECO:0007669"/>
    <property type="project" value="UniProtKB-KW"/>
</dbReference>
<sequence>MATGLELRDLPIFEGLAASQLAQLLAAAEDVLVEPGAVAWREGEHADHWWVLLEGEIELTRRVGHERVVVSHMRTPGQWAGGFRAWDQAGVYLATGQVVASGRLLRVAATDLRELTQEWFPLGGRLIEGIMVTARSIESMVRQRGSLITLGTLSAGLAHELNNPASAAARAAEVLSGELPRLIDSIRGLANNLTPEQFVELDELRRNLGPRLPRHDAVALADEEEALGEWLGDHSVARPWAVAAALASSGADVSWCERALGIVGRDALASGLEWVATTVSVTSLLDEMQESTRRVSGIVAAVRSYTQMDRAGRQQVDVRDGLESTLVVLGPRFREGDGVAVVRDYSDDLPRVDAHPGELNQVWTNLIDNAVDAMSGSGTLGITARPETGGDGLVVEISDTGVGMPADVVERAFEAFFTTKQVGSGTGLGLDIARRIVVDRHGGDISVDSAPGRTVFRVRLPLVRPAGE</sequence>
<gene>
    <name evidence="7" type="ordered locus">Intca_2807</name>
</gene>
<keyword evidence="3 7" id="KW-0418">Kinase</keyword>
<evidence type="ECO:0000259" key="5">
    <source>
        <dbReference type="PROSITE" id="PS50042"/>
    </source>
</evidence>
<keyword evidence="4" id="KW-0902">Two-component regulatory system</keyword>
<dbReference type="GO" id="GO:0004673">
    <property type="term" value="F:protein histidine kinase activity"/>
    <property type="evidence" value="ECO:0007669"/>
    <property type="project" value="UniProtKB-EC"/>
</dbReference>
<feature type="domain" description="Cyclic nucleotide-binding" evidence="5">
    <location>
        <begin position="12"/>
        <end position="73"/>
    </location>
</feature>
<dbReference type="InterPro" id="IPR003594">
    <property type="entry name" value="HATPase_dom"/>
</dbReference>
<dbReference type="Proteomes" id="UP000008914">
    <property type="component" value="Chromosome"/>
</dbReference>
<dbReference type="CDD" id="cd00038">
    <property type="entry name" value="CAP_ED"/>
    <property type="match status" value="1"/>
</dbReference>
<dbReference type="RefSeq" id="WP_013493620.1">
    <property type="nucleotide sequence ID" value="NC_014830.1"/>
</dbReference>
<dbReference type="PANTHER" id="PTHR43065:SF48">
    <property type="entry name" value="HISTIDINE KINASE"/>
    <property type="match status" value="1"/>
</dbReference>
<dbReference type="EMBL" id="CP002343">
    <property type="protein sequence ID" value="ADU49308.1"/>
    <property type="molecule type" value="Genomic_DNA"/>
</dbReference>
<organism evidence="7 8">
    <name type="scientific">Intrasporangium calvum (strain ATCC 23552 / DSM 43043 / JCM 3097 / NBRC 12989 / NCIMB 10167 / NRRL B-3866 / 7 KIP)</name>
    <dbReference type="NCBI Taxonomy" id="710696"/>
    <lineage>
        <taxon>Bacteria</taxon>
        <taxon>Bacillati</taxon>
        <taxon>Actinomycetota</taxon>
        <taxon>Actinomycetes</taxon>
        <taxon>Micrococcales</taxon>
        <taxon>Intrasporangiaceae</taxon>
        <taxon>Intrasporangium</taxon>
    </lineage>
</organism>
<dbReference type="KEGG" id="ica:Intca_2807"/>
<protein>
    <recommendedName>
        <fullName evidence="2">histidine kinase</fullName>
        <ecNumber evidence="2">2.7.13.3</ecNumber>
    </recommendedName>
</protein>
<dbReference type="InterPro" id="IPR004358">
    <property type="entry name" value="Sig_transdc_His_kin-like_C"/>
</dbReference>
<reference evidence="7 8" key="1">
    <citation type="journal article" date="2010" name="Stand. Genomic Sci.">
        <title>Complete genome sequence of Intrasporangium calvum type strain (7 KIP).</title>
        <authorList>
            <person name="Del Rio T.G."/>
            <person name="Chertkov O."/>
            <person name="Yasawong M."/>
            <person name="Lucas S."/>
            <person name="Deshpande S."/>
            <person name="Cheng J.F."/>
            <person name="Detter C."/>
            <person name="Tapia R."/>
            <person name="Han C."/>
            <person name="Goodwin L."/>
            <person name="Pitluck S."/>
            <person name="Liolios K."/>
            <person name="Ivanova N."/>
            <person name="Mavromatis K."/>
            <person name="Pati A."/>
            <person name="Chen A."/>
            <person name="Palaniappan K."/>
            <person name="Land M."/>
            <person name="Hauser L."/>
            <person name="Chang Y.J."/>
            <person name="Jeffries C.D."/>
            <person name="Rohde M."/>
            <person name="Pukall R."/>
            <person name="Sikorski J."/>
            <person name="Goker M."/>
            <person name="Woyke T."/>
            <person name="Bristow J."/>
            <person name="Eisen J.A."/>
            <person name="Markowitz V."/>
            <person name="Hugenholtz P."/>
            <person name="Kyrpides N.C."/>
            <person name="Klenk H.P."/>
            <person name="Lapidus A."/>
        </authorList>
    </citation>
    <scope>NUCLEOTIDE SEQUENCE [LARGE SCALE GENOMIC DNA]</scope>
    <source>
        <strain evidence="8">ATCC 23552 / DSM 43043 / JCM 3097 / NBRC 12989 / 7 KIP</strain>
    </source>
</reference>
<dbReference type="InterPro" id="IPR000595">
    <property type="entry name" value="cNMP-bd_dom"/>
</dbReference>
<dbReference type="STRING" id="710696.Intca_2807"/>
<evidence type="ECO:0000256" key="4">
    <source>
        <dbReference type="ARBA" id="ARBA00023012"/>
    </source>
</evidence>
<dbReference type="Gene3D" id="1.10.287.130">
    <property type="match status" value="1"/>
</dbReference>
<dbReference type="AlphaFoldDB" id="E6S9S0"/>
<evidence type="ECO:0000256" key="1">
    <source>
        <dbReference type="ARBA" id="ARBA00000085"/>
    </source>
</evidence>
<keyword evidence="3 7" id="KW-0808">Transferase</keyword>
<dbReference type="PANTHER" id="PTHR43065">
    <property type="entry name" value="SENSOR HISTIDINE KINASE"/>
    <property type="match status" value="1"/>
</dbReference>
<dbReference type="Pfam" id="PF02518">
    <property type="entry name" value="HATPase_c"/>
    <property type="match status" value="1"/>
</dbReference>
<dbReference type="PROSITE" id="PS50109">
    <property type="entry name" value="HIS_KIN"/>
    <property type="match status" value="1"/>
</dbReference>
<dbReference type="InterPro" id="IPR018490">
    <property type="entry name" value="cNMP-bd_dom_sf"/>
</dbReference>